<keyword evidence="2" id="KW-1185">Reference proteome</keyword>
<accession>A0ABR2IKB3</accession>
<name>A0ABR2IKB3_9EUKA</name>
<dbReference type="Proteomes" id="UP001470230">
    <property type="component" value="Unassembled WGS sequence"/>
</dbReference>
<proteinExistence type="predicted"/>
<evidence type="ECO:0000313" key="1">
    <source>
        <dbReference type="EMBL" id="KAK8864760.1"/>
    </source>
</evidence>
<evidence type="ECO:0000313" key="2">
    <source>
        <dbReference type="Proteomes" id="UP001470230"/>
    </source>
</evidence>
<sequence>MNWNESEINVITSVLSNFRVLLAGQSVEDWCEFHSLTRLLTKSTESVEFMASYIIEGIAELQDNSKFVIIPDLTFSEPISIPPNVT</sequence>
<reference evidence="1 2" key="1">
    <citation type="submission" date="2024-04" db="EMBL/GenBank/DDBJ databases">
        <title>Tritrichomonas musculus Genome.</title>
        <authorList>
            <person name="Alves-Ferreira E."/>
            <person name="Grigg M."/>
            <person name="Lorenzi H."/>
            <person name="Galac M."/>
        </authorList>
    </citation>
    <scope>NUCLEOTIDE SEQUENCE [LARGE SCALE GENOMIC DNA]</scope>
    <source>
        <strain evidence="1 2">EAF2021</strain>
    </source>
</reference>
<comment type="caution">
    <text evidence="1">The sequence shown here is derived from an EMBL/GenBank/DDBJ whole genome shotgun (WGS) entry which is preliminary data.</text>
</comment>
<gene>
    <name evidence="1" type="ORF">M9Y10_010283</name>
</gene>
<protein>
    <submittedName>
        <fullName evidence="1">Uncharacterized protein</fullName>
    </submittedName>
</protein>
<organism evidence="1 2">
    <name type="scientific">Tritrichomonas musculus</name>
    <dbReference type="NCBI Taxonomy" id="1915356"/>
    <lineage>
        <taxon>Eukaryota</taxon>
        <taxon>Metamonada</taxon>
        <taxon>Parabasalia</taxon>
        <taxon>Tritrichomonadida</taxon>
        <taxon>Tritrichomonadidae</taxon>
        <taxon>Tritrichomonas</taxon>
    </lineage>
</organism>
<dbReference type="EMBL" id="JAPFFF010000016">
    <property type="protein sequence ID" value="KAK8864760.1"/>
    <property type="molecule type" value="Genomic_DNA"/>
</dbReference>